<protein>
    <submittedName>
        <fullName evidence="1">Uncharacterized protein</fullName>
    </submittedName>
</protein>
<reference evidence="1 2" key="1">
    <citation type="submission" date="2018-09" db="EMBL/GenBank/DDBJ databases">
        <title>Genome sequencing of Nocardioides immobilis CCTCC AB 2017083 for comparison to Nocardioides silvaticus.</title>
        <authorList>
            <person name="Li C."/>
            <person name="Wang G."/>
        </authorList>
    </citation>
    <scope>NUCLEOTIDE SEQUENCE [LARGE SCALE GENOMIC DNA]</scope>
    <source>
        <strain evidence="1 2">CCTCC AB 2017083</strain>
    </source>
</reference>
<comment type="caution">
    <text evidence="1">The sequence shown here is derived from an EMBL/GenBank/DDBJ whole genome shotgun (WGS) entry which is preliminary data.</text>
</comment>
<keyword evidence="2" id="KW-1185">Reference proteome</keyword>
<evidence type="ECO:0000313" key="1">
    <source>
        <dbReference type="EMBL" id="RHW24094.1"/>
    </source>
</evidence>
<evidence type="ECO:0000313" key="2">
    <source>
        <dbReference type="Proteomes" id="UP000283644"/>
    </source>
</evidence>
<dbReference type="AlphaFoldDB" id="A0A417XUB7"/>
<sequence length="86" mass="9413">MATPAEFEGVTVRGMSTDDIRVEDAPVEVVEYADARGLQIRICATDTPIQLLRVVEAAEDVIDDPARLGDWQDTTGGRWRGLALRA</sequence>
<dbReference type="RefSeq" id="WP_118928289.1">
    <property type="nucleotide sequence ID" value="NZ_QXGH01000036.1"/>
</dbReference>
<dbReference type="EMBL" id="QXGH01000036">
    <property type="protein sequence ID" value="RHW24094.1"/>
    <property type="molecule type" value="Genomic_DNA"/>
</dbReference>
<accession>A0A417XUB7</accession>
<gene>
    <name evidence="1" type="ORF">D0Z08_26475</name>
</gene>
<dbReference type="Proteomes" id="UP000283644">
    <property type="component" value="Unassembled WGS sequence"/>
</dbReference>
<proteinExistence type="predicted"/>
<organism evidence="1 2">
    <name type="scientific">Nocardioides immobilis</name>
    <dbReference type="NCBI Taxonomy" id="2049295"/>
    <lineage>
        <taxon>Bacteria</taxon>
        <taxon>Bacillati</taxon>
        <taxon>Actinomycetota</taxon>
        <taxon>Actinomycetes</taxon>
        <taxon>Propionibacteriales</taxon>
        <taxon>Nocardioidaceae</taxon>
        <taxon>Nocardioides</taxon>
    </lineage>
</organism>
<name>A0A417XUB7_9ACTN</name>